<keyword evidence="9" id="KW-0862">Zinc</keyword>
<dbReference type="GO" id="GO:0016603">
    <property type="term" value="F:glutaminyl-peptide cyclotransferase activity"/>
    <property type="evidence" value="ECO:0007669"/>
    <property type="project" value="UniProtKB-EC"/>
</dbReference>
<dbReference type="FunFam" id="3.40.630.10:FF:000029">
    <property type="entry name" value="Glutaminyl-peptide cyclotransferase"/>
    <property type="match status" value="1"/>
</dbReference>
<evidence type="ECO:0000256" key="6">
    <source>
        <dbReference type="ARBA" id="ARBA00022525"/>
    </source>
</evidence>
<sequence length="353" mass="39992">MIGDHRHRPPVLPLLIAFLLLSTTVSHALAQWKNNQRTHELSWLRDDEMRALAKLTDVQSIWSLLRPILVERQVGTPQHDAVAHYLKTKVEEFGFTAEWDSFMAHTPMGVKRFHNLVATFDPLIHRRLVLACHYDSKIIPGKVFIGATDSALPCALLLDIAKTLGPLLASRTNQHITLQLIFLDGEEAFHEWSHLDSIYGARHLADTWERKWYPSTDGSAFELSREIDRIDVFVLLDLLGAKNPHIQSVPGHGAASLFEQLPYTEGQLAKLNLLNRIPRIFYPGTSYFGAVEDDHLAFMRKGVPVLHLISVPFPHFWHTPGDNANILDNPTIENLATIMRVFVARYLGIHPTV</sequence>
<dbReference type="GO" id="GO:0046872">
    <property type="term" value="F:metal ion binding"/>
    <property type="evidence" value="ECO:0007669"/>
    <property type="project" value="UniProtKB-KW"/>
</dbReference>
<dbReference type="Pfam" id="PF04389">
    <property type="entry name" value="Peptidase_M28"/>
    <property type="match status" value="1"/>
</dbReference>
<dbReference type="EMBL" id="JBICBT010001214">
    <property type="protein sequence ID" value="KAL3078098.1"/>
    <property type="molecule type" value="Genomic_DNA"/>
</dbReference>
<evidence type="ECO:0000256" key="10">
    <source>
        <dbReference type="ARBA" id="ARBA00023157"/>
    </source>
</evidence>
<dbReference type="GO" id="GO:0005576">
    <property type="term" value="C:extracellular region"/>
    <property type="evidence" value="ECO:0007669"/>
    <property type="project" value="UniProtKB-SubCell"/>
</dbReference>
<protein>
    <recommendedName>
        <fullName evidence="5">Glutaminyl-peptide cyclotransferase</fullName>
        <ecNumber evidence="4">2.3.2.5</ecNumber>
    </recommendedName>
</protein>
<comment type="similarity">
    <text evidence="3">Belongs to the glutaminyl-peptide cyclotransferase family.</text>
</comment>
<evidence type="ECO:0000256" key="2">
    <source>
        <dbReference type="ARBA" id="ARBA00004613"/>
    </source>
</evidence>
<dbReference type="SUPFAM" id="SSF53187">
    <property type="entry name" value="Zn-dependent exopeptidases"/>
    <property type="match status" value="1"/>
</dbReference>
<dbReference type="PANTHER" id="PTHR12283">
    <property type="entry name" value="GLUTAMINYL-PEPTIDE CYCLOTRANSFERASE"/>
    <property type="match status" value="1"/>
</dbReference>
<keyword evidence="10" id="KW-1015">Disulfide bond</keyword>
<keyword evidence="11" id="KW-0012">Acyltransferase</keyword>
<evidence type="ECO:0000313" key="14">
    <source>
        <dbReference type="EMBL" id="KAL3078098.1"/>
    </source>
</evidence>
<evidence type="ECO:0000256" key="11">
    <source>
        <dbReference type="ARBA" id="ARBA00023315"/>
    </source>
</evidence>
<keyword evidence="7" id="KW-0808">Transferase</keyword>
<organism evidence="14 15">
    <name type="scientific">Heterodera trifolii</name>
    <dbReference type="NCBI Taxonomy" id="157864"/>
    <lineage>
        <taxon>Eukaryota</taxon>
        <taxon>Metazoa</taxon>
        <taxon>Ecdysozoa</taxon>
        <taxon>Nematoda</taxon>
        <taxon>Chromadorea</taxon>
        <taxon>Rhabditida</taxon>
        <taxon>Tylenchina</taxon>
        <taxon>Tylenchomorpha</taxon>
        <taxon>Tylenchoidea</taxon>
        <taxon>Heteroderidae</taxon>
        <taxon>Heteroderinae</taxon>
        <taxon>Heterodera</taxon>
    </lineage>
</organism>
<comment type="subcellular location">
    <subcellularLocation>
        <location evidence="2">Secreted</location>
    </subcellularLocation>
</comment>
<keyword evidence="6" id="KW-0964">Secreted</keyword>
<keyword evidence="15" id="KW-1185">Reference proteome</keyword>
<feature type="chain" id="PRO_5044814386" description="Glutaminyl-peptide cyclotransferase" evidence="12">
    <location>
        <begin position="31"/>
        <end position="353"/>
    </location>
</feature>
<name>A0ABD2IPH6_9BILA</name>
<keyword evidence="8" id="KW-0479">Metal-binding</keyword>
<gene>
    <name evidence="14" type="ORF">niasHT_036981</name>
</gene>
<dbReference type="InterPro" id="IPR007484">
    <property type="entry name" value="Peptidase_M28"/>
</dbReference>
<dbReference type="PANTHER" id="PTHR12283:SF6">
    <property type="entry name" value="GLUTAMINYL-PEPTIDE CYCLOTRANSFERASE-RELATED"/>
    <property type="match status" value="1"/>
</dbReference>
<comment type="caution">
    <text evidence="14">The sequence shown here is derived from an EMBL/GenBank/DDBJ whole genome shotgun (WGS) entry which is preliminary data.</text>
</comment>
<evidence type="ECO:0000256" key="4">
    <source>
        <dbReference type="ARBA" id="ARBA00012012"/>
    </source>
</evidence>
<evidence type="ECO:0000256" key="1">
    <source>
        <dbReference type="ARBA" id="ARBA00000001"/>
    </source>
</evidence>
<dbReference type="EC" id="2.3.2.5" evidence="4"/>
<comment type="catalytic activity">
    <reaction evidence="1">
        <text>N-terminal L-glutaminyl-[peptide] = N-terminal 5-oxo-L-prolyl-[peptide] + NH4(+)</text>
        <dbReference type="Rhea" id="RHEA:23652"/>
        <dbReference type="Rhea" id="RHEA-COMP:11736"/>
        <dbReference type="Rhea" id="RHEA-COMP:11846"/>
        <dbReference type="ChEBI" id="CHEBI:28938"/>
        <dbReference type="ChEBI" id="CHEBI:64722"/>
        <dbReference type="ChEBI" id="CHEBI:87215"/>
        <dbReference type="EC" id="2.3.2.5"/>
    </reaction>
</comment>
<evidence type="ECO:0000259" key="13">
    <source>
        <dbReference type="Pfam" id="PF04389"/>
    </source>
</evidence>
<evidence type="ECO:0000256" key="5">
    <source>
        <dbReference type="ARBA" id="ARBA00016861"/>
    </source>
</evidence>
<evidence type="ECO:0000256" key="12">
    <source>
        <dbReference type="SAM" id="SignalP"/>
    </source>
</evidence>
<accession>A0ABD2IPH6</accession>
<dbReference type="InterPro" id="IPR037457">
    <property type="entry name" value="M28_QC"/>
</dbReference>
<dbReference type="InterPro" id="IPR040234">
    <property type="entry name" value="QC/QCL"/>
</dbReference>
<feature type="signal peptide" evidence="12">
    <location>
        <begin position="1"/>
        <end position="30"/>
    </location>
</feature>
<feature type="domain" description="Peptidase M28" evidence="13">
    <location>
        <begin position="115"/>
        <end position="342"/>
    </location>
</feature>
<evidence type="ECO:0000313" key="15">
    <source>
        <dbReference type="Proteomes" id="UP001620626"/>
    </source>
</evidence>
<keyword evidence="12" id="KW-0732">Signal</keyword>
<dbReference type="Proteomes" id="UP001620626">
    <property type="component" value="Unassembled WGS sequence"/>
</dbReference>
<evidence type="ECO:0000256" key="9">
    <source>
        <dbReference type="ARBA" id="ARBA00022833"/>
    </source>
</evidence>
<dbReference type="AlphaFoldDB" id="A0ABD2IPH6"/>
<evidence type="ECO:0000256" key="8">
    <source>
        <dbReference type="ARBA" id="ARBA00022723"/>
    </source>
</evidence>
<dbReference type="Gene3D" id="3.40.630.10">
    <property type="entry name" value="Zn peptidases"/>
    <property type="match status" value="1"/>
</dbReference>
<dbReference type="CDD" id="cd03880">
    <property type="entry name" value="M28_QC_like"/>
    <property type="match status" value="1"/>
</dbReference>
<evidence type="ECO:0000256" key="7">
    <source>
        <dbReference type="ARBA" id="ARBA00022679"/>
    </source>
</evidence>
<reference evidence="14 15" key="1">
    <citation type="submission" date="2024-10" db="EMBL/GenBank/DDBJ databases">
        <authorList>
            <person name="Kim D."/>
        </authorList>
    </citation>
    <scope>NUCLEOTIDE SEQUENCE [LARGE SCALE GENOMIC DNA]</scope>
    <source>
        <strain evidence="14">BH-2024</strain>
    </source>
</reference>
<evidence type="ECO:0000256" key="3">
    <source>
        <dbReference type="ARBA" id="ARBA00006014"/>
    </source>
</evidence>
<proteinExistence type="inferred from homology"/>